<dbReference type="EMBL" id="BK014997">
    <property type="protein sequence ID" value="DAD86300.1"/>
    <property type="molecule type" value="Genomic_DNA"/>
</dbReference>
<sequence length="226" mass="24109">MGTINDQGIWNYSDSDIVQSWPVFMNLGFNSVSDVVKGLQKGRVIIANNASDYDTKLAAIRKASAGQFDVLIYRKDTGEFLVNTNGQLTKVSGGDIEVDYVNDNRAFGTWYRYGVNGANAQISQNIMLPKKGVWLITPHITISNDSTAGAVNANIDLFCSVAGAPHKNVGAMNTYKQPSCFVFTGSPIPYYANTPNKSVAVAVKITCSTGANVGWGGLVVGAAKIG</sequence>
<reference evidence="1" key="1">
    <citation type="journal article" date="2021" name="Proc. Natl. Acad. Sci. U.S.A.">
        <title>A Catalog of Tens of Thousands of Viruses from Human Metagenomes Reveals Hidden Associations with Chronic Diseases.</title>
        <authorList>
            <person name="Tisza M.J."/>
            <person name="Buck C.B."/>
        </authorList>
    </citation>
    <scope>NUCLEOTIDE SEQUENCE</scope>
    <source>
        <strain evidence="1">Ctsus30</strain>
    </source>
</reference>
<name>A0A8S5MVS2_9CAUD</name>
<organism evidence="1">
    <name type="scientific">Siphoviridae sp. ctsus30</name>
    <dbReference type="NCBI Taxonomy" id="2826488"/>
    <lineage>
        <taxon>Viruses</taxon>
        <taxon>Duplodnaviria</taxon>
        <taxon>Heunggongvirae</taxon>
        <taxon>Uroviricota</taxon>
        <taxon>Caudoviricetes</taxon>
    </lineage>
</organism>
<proteinExistence type="predicted"/>
<protein>
    <submittedName>
        <fullName evidence="1">Uncharacterized protein</fullName>
    </submittedName>
</protein>
<accession>A0A8S5MVS2</accession>
<evidence type="ECO:0000313" key="1">
    <source>
        <dbReference type="EMBL" id="DAD86300.1"/>
    </source>
</evidence>